<feature type="compositionally biased region" description="Basic residues" evidence="5">
    <location>
        <begin position="1"/>
        <end position="13"/>
    </location>
</feature>
<protein>
    <recommendedName>
        <fullName evidence="10">Xrn1 N-terminal domain-containing protein</fullName>
    </recommendedName>
</protein>
<keyword evidence="1" id="KW-0540">Nuclease</keyword>
<feature type="domain" description="Xrn1 N-terminal" evidence="6">
    <location>
        <begin position="1"/>
        <end position="144"/>
    </location>
</feature>
<dbReference type="InterPro" id="IPR027073">
    <property type="entry name" value="5_3_exoribonuclease"/>
</dbReference>
<dbReference type="PANTHER" id="PTHR12341">
    <property type="entry name" value="5'-&gt;3' EXORIBONUCLEASE"/>
    <property type="match status" value="1"/>
</dbReference>
<evidence type="ECO:0000256" key="2">
    <source>
        <dbReference type="ARBA" id="ARBA00022801"/>
    </source>
</evidence>
<dbReference type="Pfam" id="PF17846">
    <property type="entry name" value="XRN_M"/>
    <property type="match status" value="1"/>
</dbReference>
<feature type="region of interest" description="Disordered" evidence="5">
    <location>
        <begin position="1"/>
        <end position="41"/>
    </location>
</feature>
<feature type="domain" description="Xrn1 helical" evidence="7">
    <location>
        <begin position="192"/>
        <end position="221"/>
    </location>
</feature>
<dbReference type="GO" id="GO:0000956">
    <property type="term" value="P:nuclear-transcribed mRNA catabolic process"/>
    <property type="evidence" value="ECO:0007669"/>
    <property type="project" value="TreeGrafter"/>
</dbReference>
<dbReference type="InterPro" id="IPR041412">
    <property type="entry name" value="Xrn1_helical"/>
</dbReference>
<dbReference type="GO" id="GO:0004534">
    <property type="term" value="F:5'-3' RNA exonuclease activity"/>
    <property type="evidence" value="ECO:0007669"/>
    <property type="project" value="UniProtKB-ARBA"/>
</dbReference>
<gene>
    <name evidence="8" type="ORF">ROZALSC1DRAFT_14544</name>
</gene>
<dbReference type="GO" id="GO:0003723">
    <property type="term" value="F:RNA binding"/>
    <property type="evidence" value="ECO:0007669"/>
    <property type="project" value="TreeGrafter"/>
</dbReference>
<dbReference type="Proteomes" id="UP000281549">
    <property type="component" value="Unassembled WGS sequence"/>
</dbReference>
<sequence>RAKMNQQRARRFRTAQEAHERTMKEKRENKNDQETNGLINKQEKFDSNCITPGTEFMYNMSERLKKYLSDKKKNDVNWKNVKVIYSGPEVPGEGEHKIMEYIRLNKAKKDHDVNTRHCLYGLDADLIMLGLLSHEPNFALLREQVDFGKEKERKDDEVLKNSRKFYLMHLCLVREYLNFEFEELKEVIKFEYSLERIIDDFILISMLVGNDFIPTLPNLQIIGATYFPFHLFLP</sequence>
<feature type="non-terminal residue" evidence="8">
    <location>
        <position position="1"/>
    </location>
</feature>
<dbReference type="CDD" id="cd18673">
    <property type="entry name" value="PIN_XRN1-2-like"/>
    <property type="match status" value="1"/>
</dbReference>
<comment type="similarity">
    <text evidence="4">Belongs to the 5'-3' exonuclease family.</text>
</comment>
<dbReference type="PANTHER" id="PTHR12341:SF7">
    <property type="entry name" value="5'-3' EXORIBONUCLEASE 1"/>
    <property type="match status" value="1"/>
</dbReference>
<evidence type="ECO:0000313" key="9">
    <source>
        <dbReference type="Proteomes" id="UP000281549"/>
    </source>
</evidence>
<evidence type="ECO:0000259" key="7">
    <source>
        <dbReference type="Pfam" id="PF17846"/>
    </source>
</evidence>
<keyword evidence="2" id="KW-0378">Hydrolase</keyword>
<dbReference type="GO" id="GO:0016075">
    <property type="term" value="P:rRNA catabolic process"/>
    <property type="evidence" value="ECO:0007669"/>
    <property type="project" value="TreeGrafter"/>
</dbReference>
<evidence type="ECO:0008006" key="10">
    <source>
        <dbReference type="Google" id="ProtNLM"/>
    </source>
</evidence>
<keyword evidence="3" id="KW-0269">Exonuclease</keyword>
<dbReference type="Gene3D" id="3.40.50.12390">
    <property type="match status" value="1"/>
</dbReference>
<dbReference type="Pfam" id="PF03159">
    <property type="entry name" value="XRN_N"/>
    <property type="match status" value="1"/>
</dbReference>
<feature type="compositionally biased region" description="Basic and acidic residues" evidence="5">
    <location>
        <begin position="14"/>
        <end position="33"/>
    </location>
</feature>
<organism evidence="8 9">
    <name type="scientific">Rozella allomycis (strain CSF55)</name>
    <dbReference type="NCBI Taxonomy" id="988480"/>
    <lineage>
        <taxon>Eukaryota</taxon>
        <taxon>Fungi</taxon>
        <taxon>Fungi incertae sedis</taxon>
        <taxon>Cryptomycota</taxon>
        <taxon>Cryptomycota incertae sedis</taxon>
        <taxon>Rozella</taxon>
    </lineage>
</organism>
<evidence type="ECO:0000259" key="6">
    <source>
        <dbReference type="Pfam" id="PF03159"/>
    </source>
</evidence>
<proteinExistence type="inferred from homology"/>
<dbReference type="EMBL" id="ML005318">
    <property type="protein sequence ID" value="RKP19008.1"/>
    <property type="molecule type" value="Genomic_DNA"/>
</dbReference>
<evidence type="ECO:0000256" key="5">
    <source>
        <dbReference type="SAM" id="MobiDB-lite"/>
    </source>
</evidence>
<evidence type="ECO:0000256" key="3">
    <source>
        <dbReference type="ARBA" id="ARBA00022839"/>
    </source>
</evidence>
<reference evidence="9" key="1">
    <citation type="journal article" date="2018" name="Nat. Microbiol.">
        <title>Leveraging single-cell genomics to expand the fungal tree of life.</title>
        <authorList>
            <person name="Ahrendt S.R."/>
            <person name="Quandt C.A."/>
            <person name="Ciobanu D."/>
            <person name="Clum A."/>
            <person name="Salamov A."/>
            <person name="Andreopoulos B."/>
            <person name="Cheng J.F."/>
            <person name="Woyke T."/>
            <person name="Pelin A."/>
            <person name="Henrissat B."/>
            <person name="Reynolds N.K."/>
            <person name="Benny G.L."/>
            <person name="Smith M.E."/>
            <person name="James T.Y."/>
            <person name="Grigoriev I.V."/>
        </authorList>
    </citation>
    <scope>NUCLEOTIDE SEQUENCE [LARGE SCALE GENOMIC DNA]</scope>
    <source>
        <strain evidence="9">CSF55</strain>
    </source>
</reference>
<dbReference type="GO" id="GO:0005634">
    <property type="term" value="C:nucleus"/>
    <property type="evidence" value="ECO:0007669"/>
    <property type="project" value="TreeGrafter"/>
</dbReference>
<accession>A0A4P9YI51</accession>
<dbReference type="AlphaFoldDB" id="A0A4P9YI51"/>
<evidence type="ECO:0000313" key="8">
    <source>
        <dbReference type="EMBL" id="RKP19008.1"/>
    </source>
</evidence>
<evidence type="ECO:0000256" key="1">
    <source>
        <dbReference type="ARBA" id="ARBA00022722"/>
    </source>
</evidence>
<evidence type="ECO:0000256" key="4">
    <source>
        <dbReference type="ARBA" id="ARBA00038299"/>
    </source>
</evidence>
<name>A0A4P9YI51_ROZAC</name>
<dbReference type="InterPro" id="IPR004859">
    <property type="entry name" value="Xrn1_N"/>
</dbReference>